<dbReference type="InterPro" id="IPR000192">
    <property type="entry name" value="Aminotrans_V_dom"/>
</dbReference>
<reference evidence="3" key="3">
    <citation type="submission" date="2019-12" db="EMBL/GenBank/DDBJ databases">
        <title>Complete and Draft Genome Sequences of New Strains and Members of Some Known Species of the Genus Rathayibacter isolated from Plants.</title>
        <authorList>
            <person name="Tarlachkov S.V."/>
            <person name="Starodumova I.P."/>
            <person name="Dorofeeva L.V."/>
            <person name="Prisyazhnaya N.V."/>
            <person name="Leyn S.A."/>
            <person name="Zlamal J.E."/>
            <person name="Elane M.L."/>
            <person name="Osterman A.L."/>
            <person name="Nadler S.A."/>
            <person name="Subbotin S.A."/>
            <person name="Evtushenko L.I."/>
        </authorList>
    </citation>
    <scope>NUCLEOTIDE SEQUENCE</scope>
    <source>
        <strain evidence="3">VKM Ac-2761</strain>
    </source>
</reference>
<evidence type="ECO:0000313" key="5">
    <source>
        <dbReference type="Proteomes" id="UP000465031"/>
    </source>
</evidence>
<dbReference type="PANTHER" id="PTHR43586:SF21">
    <property type="entry name" value="PYRIDOXAL PHOSPHATE (PLP)-DEPENDENT ASPARTATE AMINOTRANSFERASE SUPERFAMILY"/>
    <property type="match status" value="1"/>
</dbReference>
<dbReference type="PANTHER" id="PTHR43586">
    <property type="entry name" value="CYSTEINE DESULFURASE"/>
    <property type="match status" value="1"/>
</dbReference>
<dbReference type="RefSeq" id="WP_068209756.1">
    <property type="nucleotide sequence ID" value="NZ_CP047186.1"/>
</dbReference>
<dbReference type="InterPro" id="IPR015424">
    <property type="entry name" value="PyrdxlP-dep_Trfase"/>
</dbReference>
<evidence type="ECO:0000313" key="4">
    <source>
        <dbReference type="Proteomes" id="UP000076717"/>
    </source>
</evidence>
<dbReference type="InterPro" id="IPR015421">
    <property type="entry name" value="PyrdxlP-dep_Trfase_major"/>
</dbReference>
<dbReference type="AlphaFoldDB" id="A0A166I494"/>
<dbReference type="GO" id="GO:0045439">
    <property type="term" value="F:isopenicillin-N epimerase activity"/>
    <property type="evidence" value="ECO:0007669"/>
    <property type="project" value="UniProtKB-EC"/>
</dbReference>
<dbReference type="SUPFAM" id="SSF53383">
    <property type="entry name" value="PLP-dependent transferases"/>
    <property type="match status" value="1"/>
</dbReference>
<keyword evidence="3" id="KW-0808">Transferase</keyword>
<dbReference type="Gene3D" id="3.90.1150.10">
    <property type="entry name" value="Aspartate Aminotransferase, domain 1"/>
    <property type="match status" value="1"/>
</dbReference>
<dbReference type="EMBL" id="CP047186">
    <property type="protein sequence ID" value="QHC55720.1"/>
    <property type="molecule type" value="Genomic_DNA"/>
</dbReference>
<dbReference type="KEGG" id="rte:GSU10_08815"/>
<name>A0A166I494_9MICO</name>
<dbReference type="OrthoDB" id="250246at2"/>
<dbReference type="Proteomes" id="UP000465031">
    <property type="component" value="Chromosome"/>
</dbReference>
<dbReference type="PATRIC" id="fig|1671680.3.peg.1330"/>
<dbReference type="GO" id="GO:0008483">
    <property type="term" value="F:transaminase activity"/>
    <property type="evidence" value="ECO:0007669"/>
    <property type="project" value="UniProtKB-KW"/>
</dbReference>
<dbReference type="InterPro" id="IPR015422">
    <property type="entry name" value="PyrdxlP-dep_Trfase_small"/>
</dbReference>
<accession>A0A166I494</accession>
<evidence type="ECO:0000313" key="2">
    <source>
        <dbReference type="EMBL" id="KZX21604.1"/>
    </source>
</evidence>
<keyword evidence="3" id="KW-0032">Aminotransferase</keyword>
<feature type="domain" description="Aminotransferase class V" evidence="1">
    <location>
        <begin position="58"/>
        <end position="304"/>
    </location>
</feature>
<organism evidence="2 4">
    <name type="scientific">Rathayibacter tanaceti</name>
    <dbReference type="NCBI Taxonomy" id="1671680"/>
    <lineage>
        <taxon>Bacteria</taxon>
        <taxon>Bacillati</taxon>
        <taxon>Actinomycetota</taxon>
        <taxon>Actinomycetes</taxon>
        <taxon>Micrococcales</taxon>
        <taxon>Microbacteriaceae</taxon>
        <taxon>Rathayibacter</taxon>
    </lineage>
</organism>
<evidence type="ECO:0000259" key="1">
    <source>
        <dbReference type="Pfam" id="PF00266"/>
    </source>
</evidence>
<reference evidence="2 4" key="1">
    <citation type="submission" date="2015-08" db="EMBL/GenBank/DDBJ databases">
        <title>Draft Genome Sequence of Rathayibacter sp. Strain VKM Ac-2596 Isolated from Leaf Gall Induced by Plant-Parasitic Nematodes.</title>
        <authorList>
            <person name="Vasilenko O.V."/>
            <person name="Starodumova I.P."/>
            <person name="Tarlachkov S.V."/>
            <person name="Dorofeeva L.V."/>
            <person name="Evtushenko L.I."/>
        </authorList>
    </citation>
    <scope>NUCLEOTIDE SEQUENCE [LARGE SCALE GENOMIC DNA]</scope>
    <source>
        <strain evidence="2 4">VKM Ac-2596</strain>
    </source>
</reference>
<reference evidence="5" key="2">
    <citation type="submission" date="2019-12" db="EMBL/GenBank/DDBJ databases">
        <title>Complete and draft genome sequences of new strains and members of some known species of the genus Rathayibacter isolated from plants.</title>
        <authorList>
            <person name="Tarlachkov S.V."/>
            <person name="Starodumova I.P."/>
            <person name="Dorofeeva L.V."/>
            <person name="Prisyazhnaya N.V."/>
            <person name="Leyn S."/>
            <person name="Zlamal J."/>
            <person name="Elan M."/>
            <person name="Osterman A.L."/>
            <person name="Nadler S."/>
            <person name="Subbotin S.A."/>
            <person name="Evtushenko L.I."/>
        </authorList>
    </citation>
    <scope>NUCLEOTIDE SEQUENCE [LARGE SCALE GENOMIC DNA]</scope>
    <source>
        <strain evidence="5">VKM Ac-2761</strain>
    </source>
</reference>
<protein>
    <submittedName>
        <fullName evidence="3">Aminotransferase class V-fold PLP-dependent enzyme</fullName>
    </submittedName>
    <submittedName>
        <fullName evidence="2">Isopenicillin N epimerase</fullName>
        <ecNumber evidence="2">5.1.1.17</ecNumber>
    </submittedName>
</protein>
<evidence type="ECO:0000313" key="3">
    <source>
        <dbReference type="EMBL" id="QHC55720.1"/>
    </source>
</evidence>
<dbReference type="EC" id="5.1.1.17" evidence="2"/>
<proteinExistence type="predicted"/>
<keyword evidence="4" id="KW-1185">Reference proteome</keyword>
<dbReference type="Pfam" id="PF00266">
    <property type="entry name" value="Aminotran_5"/>
    <property type="match status" value="1"/>
</dbReference>
<keyword evidence="2" id="KW-0413">Isomerase</keyword>
<dbReference type="Proteomes" id="UP000076717">
    <property type="component" value="Unassembled WGS sequence"/>
</dbReference>
<dbReference type="Gene3D" id="3.40.640.10">
    <property type="entry name" value="Type I PLP-dependent aspartate aminotransferase-like (Major domain)"/>
    <property type="match status" value="1"/>
</dbReference>
<gene>
    <name evidence="2" type="primary">cefD</name>
    <name evidence="2" type="ORF">ACH61_01261</name>
    <name evidence="3" type="ORF">GSU10_08815</name>
</gene>
<sequence length="358" mass="37789">MSTALPNQADLRARFSGARGYHNACTLGLPPRETVAALRADLDGWSSGGNTAVGYGAVAERARDAFADIVGVPAGRVAIGSQTSAMAAVLAASLPDGARVLCIDGDFSSIVFPFLAQAHRGVVVRSVALEALADSVEEADDLVVFSAVQSSSGALADLDSVIEAAARCGVRTACDLTQAAGILPVDASRFDATLTHAYKWLCSPRGVAFLTVSPEYAAELVPVQAGWYSGEDVWSSCYGPAMHLAENARRFDVSPAWQAFAGAEASLELFRSLDLAAVWAHASGLGDALCERLDREPQHRAIVSWPDAEGADLARLQAAGLRVSGRGGRLRVAFHLWNDESDVDELVRVLQDVRALRE</sequence>
<dbReference type="EMBL" id="LIIN01000032">
    <property type="protein sequence ID" value="KZX21604.1"/>
    <property type="molecule type" value="Genomic_DNA"/>
</dbReference>